<evidence type="ECO:0000313" key="1">
    <source>
        <dbReference type="EMBL" id="SEN60259.1"/>
    </source>
</evidence>
<sequence>MAQDGAARESVADCEAMGSVDSGEVDQFIIAYPCQDDAWASIPLTDAASLDEWC</sequence>
<dbReference type="OrthoDB" id="224830at2157"/>
<dbReference type="EMBL" id="FOCX01000004">
    <property type="protein sequence ID" value="SEN60259.1"/>
    <property type="molecule type" value="Genomic_DNA"/>
</dbReference>
<dbReference type="InterPro" id="IPR055978">
    <property type="entry name" value="DUF7556"/>
</dbReference>
<dbReference type="AlphaFoldDB" id="A0A1H8HVL2"/>
<dbReference type="Proteomes" id="UP000198775">
    <property type="component" value="Unassembled WGS sequence"/>
</dbReference>
<organism evidence="1 2">
    <name type="scientific">Halorientalis persicus</name>
    <dbReference type="NCBI Taxonomy" id="1367881"/>
    <lineage>
        <taxon>Archaea</taxon>
        <taxon>Methanobacteriati</taxon>
        <taxon>Methanobacteriota</taxon>
        <taxon>Stenosarchaea group</taxon>
        <taxon>Halobacteria</taxon>
        <taxon>Halobacteriales</taxon>
        <taxon>Haloarculaceae</taxon>
        <taxon>Halorientalis</taxon>
    </lineage>
</organism>
<dbReference type="Pfam" id="PF24433">
    <property type="entry name" value="DUF7556"/>
    <property type="match status" value="1"/>
</dbReference>
<keyword evidence="2" id="KW-1185">Reference proteome</keyword>
<name>A0A1H8HVL2_9EURY</name>
<evidence type="ECO:0000313" key="2">
    <source>
        <dbReference type="Proteomes" id="UP000198775"/>
    </source>
</evidence>
<accession>A0A1H8HVL2</accession>
<dbReference type="RefSeq" id="WP_170845335.1">
    <property type="nucleotide sequence ID" value="NZ_FOCX01000004.1"/>
</dbReference>
<gene>
    <name evidence="1" type="ORF">SAMN05216388_10046</name>
</gene>
<protein>
    <submittedName>
        <fullName evidence="1">Uncharacterized protein</fullName>
    </submittedName>
</protein>
<reference evidence="2" key="1">
    <citation type="submission" date="2016-10" db="EMBL/GenBank/DDBJ databases">
        <authorList>
            <person name="Varghese N."/>
            <person name="Submissions S."/>
        </authorList>
    </citation>
    <scope>NUCLEOTIDE SEQUENCE [LARGE SCALE GENOMIC DNA]</scope>
    <source>
        <strain evidence="2">IBRC-M 10043</strain>
    </source>
</reference>
<proteinExistence type="predicted"/>